<reference evidence="1 2" key="1">
    <citation type="submission" date="2018-11" db="EMBL/GenBank/DDBJ databases">
        <title>Mesobaculum littorinae gen. nov., sp. nov., isolated from Littorina scabra that represents a novel genus of the order Rhodobacteraceae.</title>
        <authorList>
            <person name="Li F."/>
        </authorList>
    </citation>
    <scope>NUCLEOTIDE SEQUENCE [LARGE SCALE GENOMIC DNA]</scope>
    <source>
        <strain evidence="1 2">M0103</strain>
    </source>
</reference>
<sequence>MMRAMAGLVCVAMLAGCGLGERVGLGAARKAASLPYSAQLDPGADPRDFAVAVKAGPVGVDAVRESVRYPATRYCLTTFGTSDAIWRIDPQTEDWAAIRDGDRLLFGGRCTAR</sequence>
<proteinExistence type="predicted"/>
<organism evidence="1 2">
    <name type="scientific">Mesobaculum littorinae</name>
    <dbReference type="NCBI Taxonomy" id="2486419"/>
    <lineage>
        <taxon>Bacteria</taxon>
        <taxon>Pseudomonadati</taxon>
        <taxon>Pseudomonadota</taxon>
        <taxon>Alphaproteobacteria</taxon>
        <taxon>Rhodobacterales</taxon>
        <taxon>Roseobacteraceae</taxon>
        <taxon>Mesobaculum</taxon>
    </lineage>
</organism>
<gene>
    <name evidence="1" type="ORF">EKE94_14655</name>
</gene>
<comment type="caution">
    <text evidence="1">The sequence shown here is derived from an EMBL/GenBank/DDBJ whole genome shotgun (WGS) entry which is preliminary data.</text>
</comment>
<dbReference type="RefSeq" id="WP_127907379.1">
    <property type="nucleotide sequence ID" value="NZ_RQXX01000005.1"/>
</dbReference>
<protein>
    <recommendedName>
        <fullName evidence="3">Lipoprotein</fullName>
    </recommendedName>
</protein>
<dbReference type="AlphaFoldDB" id="A0A438AEX2"/>
<evidence type="ECO:0000313" key="2">
    <source>
        <dbReference type="Proteomes" id="UP000285908"/>
    </source>
</evidence>
<dbReference type="EMBL" id="RQXX01000005">
    <property type="protein sequence ID" value="RVV97253.1"/>
    <property type="molecule type" value="Genomic_DNA"/>
</dbReference>
<dbReference type="OrthoDB" id="7659281at2"/>
<dbReference type="PROSITE" id="PS51257">
    <property type="entry name" value="PROKAR_LIPOPROTEIN"/>
    <property type="match status" value="1"/>
</dbReference>
<evidence type="ECO:0000313" key="1">
    <source>
        <dbReference type="EMBL" id="RVV97253.1"/>
    </source>
</evidence>
<dbReference type="Proteomes" id="UP000285908">
    <property type="component" value="Unassembled WGS sequence"/>
</dbReference>
<name>A0A438AEX2_9RHOB</name>
<accession>A0A438AEX2</accession>
<evidence type="ECO:0008006" key="3">
    <source>
        <dbReference type="Google" id="ProtNLM"/>
    </source>
</evidence>
<keyword evidence="2" id="KW-1185">Reference proteome</keyword>